<dbReference type="STRING" id="98403.A0A151GHD6"/>
<organism evidence="4 5">
    <name type="scientific">Drechmeria coniospora</name>
    <name type="common">Nematophagous fungus</name>
    <name type="synonym">Meria coniospora</name>
    <dbReference type="NCBI Taxonomy" id="98403"/>
    <lineage>
        <taxon>Eukaryota</taxon>
        <taxon>Fungi</taxon>
        <taxon>Dikarya</taxon>
        <taxon>Ascomycota</taxon>
        <taxon>Pezizomycotina</taxon>
        <taxon>Sordariomycetes</taxon>
        <taxon>Hypocreomycetidae</taxon>
        <taxon>Hypocreales</taxon>
        <taxon>Ophiocordycipitaceae</taxon>
        <taxon>Drechmeria</taxon>
    </lineage>
</organism>
<protein>
    <recommendedName>
        <fullName evidence="3">WSC domain-containing protein</fullName>
    </recommendedName>
</protein>
<feature type="region of interest" description="Disordered" evidence="1">
    <location>
        <begin position="157"/>
        <end position="340"/>
    </location>
</feature>
<gene>
    <name evidence="4" type="ORF">DCS_03488</name>
</gene>
<dbReference type="InParanoid" id="A0A151GHD6"/>
<feature type="chain" id="PRO_5007580505" description="WSC domain-containing protein" evidence="2">
    <location>
        <begin position="18"/>
        <end position="358"/>
    </location>
</feature>
<name>A0A151GHD6_DRECN</name>
<feature type="compositionally biased region" description="Low complexity" evidence="1">
    <location>
        <begin position="270"/>
        <end position="284"/>
    </location>
</feature>
<dbReference type="EMBL" id="LAYC01000002">
    <property type="protein sequence ID" value="KYK56488.1"/>
    <property type="molecule type" value="Genomic_DNA"/>
</dbReference>
<evidence type="ECO:0000256" key="1">
    <source>
        <dbReference type="SAM" id="MobiDB-lite"/>
    </source>
</evidence>
<evidence type="ECO:0000313" key="4">
    <source>
        <dbReference type="EMBL" id="KYK56488.1"/>
    </source>
</evidence>
<keyword evidence="5" id="KW-1185">Reference proteome</keyword>
<evidence type="ECO:0000259" key="3">
    <source>
        <dbReference type="PROSITE" id="PS51212"/>
    </source>
</evidence>
<dbReference type="Proteomes" id="UP000076580">
    <property type="component" value="Chromosome 02"/>
</dbReference>
<feature type="compositionally biased region" description="Basic residues" evidence="1">
    <location>
        <begin position="255"/>
        <end position="269"/>
    </location>
</feature>
<dbReference type="GeneID" id="63716131"/>
<accession>A0A151GHD6</accession>
<keyword evidence="2" id="KW-0732">Signal</keyword>
<dbReference type="AlphaFoldDB" id="A0A151GHD6"/>
<comment type="caution">
    <text evidence="4">The sequence shown here is derived from an EMBL/GenBank/DDBJ whole genome shotgun (WGS) entry which is preliminary data.</text>
</comment>
<reference evidence="4 5" key="1">
    <citation type="journal article" date="2016" name="Sci. Rep.">
        <title>Insights into Adaptations to a Near-Obligate Nematode Endoparasitic Lifestyle from the Finished Genome of Drechmeria coniospora.</title>
        <authorList>
            <person name="Zhang L."/>
            <person name="Zhou Z."/>
            <person name="Guo Q."/>
            <person name="Fokkens L."/>
            <person name="Miskei M."/>
            <person name="Pocsi I."/>
            <person name="Zhang W."/>
            <person name="Chen M."/>
            <person name="Wang L."/>
            <person name="Sun Y."/>
            <person name="Donzelli B.G."/>
            <person name="Gibson D.M."/>
            <person name="Nelson D.R."/>
            <person name="Luo J.G."/>
            <person name="Rep M."/>
            <person name="Liu H."/>
            <person name="Yang S."/>
            <person name="Wang J."/>
            <person name="Krasnoff S.B."/>
            <person name="Xu Y."/>
            <person name="Molnar I."/>
            <person name="Lin M."/>
        </authorList>
    </citation>
    <scope>NUCLEOTIDE SEQUENCE [LARGE SCALE GENOMIC DNA]</scope>
    <source>
        <strain evidence="4 5">ARSEF 6962</strain>
    </source>
</reference>
<dbReference type="PROSITE" id="PS51212">
    <property type="entry name" value="WSC"/>
    <property type="match status" value="1"/>
</dbReference>
<evidence type="ECO:0000256" key="2">
    <source>
        <dbReference type="SAM" id="SignalP"/>
    </source>
</evidence>
<feature type="compositionally biased region" description="Pro residues" evidence="1">
    <location>
        <begin position="225"/>
        <end position="234"/>
    </location>
</feature>
<feature type="compositionally biased region" description="Polar residues" evidence="1">
    <location>
        <begin position="285"/>
        <end position="302"/>
    </location>
</feature>
<dbReference type="Pfam" id="PF01822">
    <property type="entry name" value="WSC"/>
    <property type="match status" value="1"/>
</dbReference>
<feature type="domain" description="WSC" evidence="3">
    <location>
        <begin position="25"/>
        <end position="119"/>
    </location>
</feature>
<dbReference type="RefSeq" id="XP_040655840.1">
    <property type="nucleotide sequence ID" value="XM_040800807.1"/>
</dbReference>
<feature type="compositionally biased region" description="Low complexity" evidence="1">
    <location>
        <begin position="177"/>
        <end position="200"/>
    </location>
</feature>
<feature type="signal peptide" evidence="2">
    <location>
        <begin position="1"/>
        <end position="17"/>
    </location>
</feature>
<dbReference type="InterPro" id="IPR002889">
    <property type="entry name" value="WSC_carb-bd"/>
</dbReference>
<dbReference type="SMART" id="SM00321">
    <property type="entry name" value="WSC"/>
    <property type="match status" value="1"/>
</dbReference>
<sequence length="358" mass="36430">MVVVLVMAILGVTGILAQMVHHVPSFTYLGCSKVDLTCFGKPMTFSNGLTPETCQRACQGHLLAAIFPDSCRCGDDANSITIIDESVCDHPCMGNAALGACGGARPDEGPGIGNVYGRTGSATQVPRPVTTNTVKSLSLSFPSAAYSTCSERPASLATSQAASPASPLGPAPGVPTAFPAHSALPSAPALPSFPPASKSSECPETPCSEAEASTTRPSKSLTPSPKSPGQPAEPPSYGAPTLPTPETVVTDKPKTKTRVHPHPSTHPRHAASSSAPSCSPDTPSQSANDDTSAGGNCTSIESDSIPPETTLWPKAPDGLEPQVQPPAPSQVPGSESTHSHVPLFTTIGGLALVAAVMM</sequence>
<proteinExistence type="predicted"/>
<evidence type="ECO:0000313" key="5">
    <source>
        <dbReference type="Proteomes" id="UP000076580"/>
    </source>
</evidence>
<feature type="compositionally biased region" description="Low complexity" evidence="1">
    <location>
        <begin position="213"/>
        <end position="224"/>
    </location>
</feature>